<dbReference type="Gene3D" id="3.20.180.10">
    <property type="entry name" value="PNP-oxidase-like"/>
    <property type="match status" value="1"/>
</dbReference>
<dbReference type="SUPFAM" id="SSF50475">
    <property type="entry name" value="FMN-binding split barrel"/>
    <property type="match status" value="1"/>
</dbReference>
<dbReference type="EMBL" id="PDJE01000001">
    <property type="protein sequence ID" value="PFG30240.1"/>
    <property type="molecule type" value="Genomic_DNA"/>
</dbReference>
<organism evidence="2 3">
    <name type="scientific">Paramicrobacterium agarici</name>
    <dbReference type="NCBI Taxonomy" id="630514"/>
    <lineage>
        <taxon>Bacteria</taxon>
        <taxon>Bacillati</taxon>
        <taxon>Actinomycetota</taxon>
        <taxon>Actinomycetes</taxon>
        <taxon>Micrococcales</taxon>
        <taxon>Microbacteriaceae</taxon>
        <taxon>Paramicrobacterium</taxon>
    </lineage>
</organism>
<evidence type="ECO:0000313" key="3">
    <source>
        <dbReference type="Proteomes" id="UP000221369"/>
    </source>
</evidence>
<evidence type="ECO:0000259" key="1">
    <source>
        <dbReference type="Pfam" id="PF10615"/>
    </source>
</evidence>
<keyword evidence="3" id="KW-1185">Reference proteome</keyword>
<accession>A0A2A9DWC4</accession>
<comment type="caution">
    <text evidence="2">The sequence shown here is derived from an EMBL/GenBank/DDBJ whole genome shotgun (WGS) entry which is preliminary data.</text>
</comment>
<feature type="domain" description="DUF2470" evidence="1">
    <location>
        <begin position="12"/>
        <end position="85"/>
    </location>
</feature>
<proteinExistence type="predicted"/>
<dbReference type="InterPro" id="IPR037119">
    <property type="entry name" value="Haem_oxidase_HugZ-like_sf"/>
</dbReference>
<sequence length="103" mass="11191">MTQHFDNDVISAILAHMNGDHVADNHTIVHAFADPAASDVAMVGFDGDGGDWEYSDAAGATVRTRIPWPAEVVERKDVRRAVVELHRGAVQRLGGERGDRKST</sequence>
<protein>
    <submittedName>
        <fullName evidence="2">Uncharacterized protein DUF2470</fullName>
    </submittedName>
</protein>
<dbReference type="AlphaFoldDB" id="A0A2A9DWC4"/>
<dbReference type="Pfam" id="PF10615">
    <property type="entry name" value="DUF2470"/>
    <property type="match status" value="1"/>
</dbReference>
<gene>
    <name evidence="2" type="ORF">ATJ78_1165</name>
</gene>
<name>A0A2A9DWC4_9MICO</name>
<dbReference type="RefSeq" id="WP_098409230.1">
    <property type="nucleotide sequence ID" value="NZ_PDJE01000001.1"/>
</dbReference>
<dbReference type="InterPro" id="IPR019595">
    <property type="entry name" value="DUF2470"/>
</dbReference>
<dbReference type="Proteomes" id="UP000221369">
    <property type="component" value="Unassembled WGS sequence"/>
</dbReference>
<reference evidence="2 3" key="1">
    <citation type="submission" date="2017-10" db="EMBL/GenBank/DDBJ databases">
        <title>Sequencing the genomes of 1000 actinobacteria strains.</title>
        <authorList>
            <person name="Klenk H.-P."/>
        </authorList>
    </citation>
    <scope>NUCLEOTIDE SEQUENCE [LARGE SCALE GENOMIC DNA]</scope>
    <source>
        <strain evidence="2 3">DSM 21798</strain>
    </source>
</reference>
<evidence type="ECO:0000313" key="2">
    <source>
        <dbReference type="EMBL" id="PFG30240.1"/>
    </source>
</evidence>